<keyword evidence="2" id="KW-1133">Transmembrane helix</keyword>
<dbReference type="EMBL" id="CP007142">
    <property type="protein sequence ID" value="AJQ95484.1"/>
    <property type="molecule type" value="Genomic_DNA"/>
</dbReference>
<protein>
    <submittedName>
        <fullName evidence="4">Putative low-complexity protein</fullName>
    </submittedName>
</protein>
<evidence type="ECO:0000313" key="5">
    <source>
        <dbReference type="Proteomes" id="UP000032266"/>
    </source>
</evidence>
<dbReference type="HOGENOM" id="CLU_056886_0_0_6"/>
<dbReference type="SUPFAM" id="SSF141571">
    <property type="entry name" value="Pentapeptide repeat-like"/>
    <property type="match status" value="1"/>
</dbReference>
<dbReference type="InterPro" id="IPR001646">
    <property type="entry name" value="5peptide_repeat"/>
</dbReference>
<proteinExistence type="predicted"/>
<sequence>MILKQCGDMKEKLNKDQYLLIVGCAVKEDFSAWNEYVKETEDLIKLREANFEGLVIKEAIFQNKNGEGADFYGANFSNAHLLSVDMTDCHFMEANLSSVRAEGSAFHRADFVRAELTKSTFTLCNFYDASFQEANMFSVEFYESHFQDCRFNRADLSKAKFYGGGYNPLVRQELRFNLCGASFYNAKFTSETYFHLADVSKETDFRTISFESACYSAGLRQSLQYCNRRHNWNDWYKNNGFFNKRLVRLFWFASNYGSSPKRVIQSFFSVCFLYALIYWLFPSLTSVEGDISFIRSIYFSVVTMTTLGFGDIYANSSSWFSQLLLTTHVLSGYVLLGALITVLSNLFSADGPSRGLVKHPPEPKARMRISVKNIT</sequence>
<evidence type="ECO:0000313" key="4">
    <source>
        <dbReference type="EMBL" id="AJQ95484.1"/>
    </source>
</evidence>
<dbReference type="Pfam" id="PF07885">
    <property type="entry name" value="Ion_trans_2"/>
    <property type="match status" value="1"/>
</dbReference>
<reference evidence="4 5" key="1">
    <citation type="submission" date="2014-01" db="EMBL/GenBank/DDBJ databases">
        <title>Full genme sequencing of cellulolytic bacterium Gynuella sunshinyii YC6258T gen. nov., sp. nov.</title>
        <authorList>
            <person name="Khan H."/>
            <person name="Chung E.J."/>
            <person name="Chung Y.R."/>
        </authorList>
    </citation>
    <scope>NUCLEOTIDE SEQUENCE [LARGE SCALE GENOMIC DNA]</scope>
    <source>
        <strain evidence="4 5">YC6258</strain>
    </source>
</reference>
<gene>
    <name evidence="4" type="ORF">YC6258_03448</name>
</gene>
<dbReference type="SUPFAM" id="SSF81324">
    <property type="entry name" value="Voltage-gated potassium channels"/>
    <property type="match status" value="1"/>
</dbReference>
<dbReference type="PANTHER" id="PTHR47485:SF1">
    <property type="entry name" value="THYLAKOID LUMENAL 17.4 KDA PROTEIN, CHLOROPLASTIC"/>
    <property type="match status" value="1"/>
</dbReference>
<feature type="transmembrane region" description="Helical" evidence="2">
    <location>
        <begin position="325"/>
        <end position="347"/>
    </location>
</feature>
<keyword evidence="1" id="KW-0677">Repeat</keyword>
<dbReference type="Gene3D" id="1.10.287.70">
    <property type="match status" value="1"/>
</dbReference>
<dbReference type="Gene3D" id="2.160.20.80">
    <property type="entry name" value="E3 ubiquitin-protein ligase SopA"/>
    <property type="match status" value="1"/>
</dbReference>
<keyword evidence="2" id="KW-0812">Transmembrane</keyword>
<dbReference type="Pfam" id="PF00805">
    <property type="entry name" value="Pentapeptide"/>
    <property type="match status" value="2"/>
</dbReference>
<evidence type="ECO:0000256" key="2">
    <source>
        <dbReference type="SAM" id="Phobius"/>
    </source>
</evidence>
<dbReference type="InterPro" id="IPR013099">
    <property type="entry name" value="K_chnl_dom"/>
</dbReference>
<dbReference type="AlphaFoldDB" id="A0A0C5VYK5"/>
<dbReference type="STRING" id="1445510.YC6258_03448"/>
<evidence type="ECO:0000256" key="1">
    <source>
        <dbReference type="ARBA" id="ARBA00022737"/>
    </source>
</evidence>
<keyword evidence="2" id="KW-0472">Membrane</keyword>
<feature type="domain" description="Potassium channel" evidence="3">
    <location>
        <begin position="270"/>
        <end position="347"/>
    </location>
</feature>
<feature type="transmembrane region" description="Helical" evidence="2">
    <location>
        <begin position="293"/>
        <end position="313"/>
    </location>
</feature>
<dbReference type="PANTHER" id="PTHR47485">
    <property type="entry name" value="THYLAKOID LUMENAL 17.4 KDA PROTEIN, CHLOROPLASTIC"/>
    <property type="match status" value="1"/>
</dbReference>
<feature type="transmembrane region" description="Helical" evidence="2">
    <location>
        <begin position="263"/>
        <end position="281"/>
    </location>
</feature>
<keyword evidence="5" id="KW-1185">Reference proteome</keyword>
<evidence type="ECO:0000259" key="3">
    <source>
        <dbReference type="Pfam" id="PF07885"/>
    </source>
</evidence>
<dbReference type="KEGG" id="gsn:YC6258_03448"/>
<dbReference type="Proteomes" id="UP000032266">
    <property type="component" value="Chromosome"/>
</dbReference>
<name>A0A0C5VYK5_9GAMM</name>
<accession>A0A0C5VYK5</accession>
<organism evidence="4 5">
    <name type="scientific">Gynuella sunshinyii YC6258</name>
    <dbReference type="NCBI Taxonomy" id="1445510"/>
    <lineage>
        <taxon>Bacteria</taxon>
        <taxon>Pseudomonadati</taxon>
        <taxon>Pseudomonadota</taxon>
        <taxon>Gammaproteobacteria</taxon>
        <taxon>Oceanospirillales</taxon>
        <taxon>Saccharospirillaceae</taxon>
        <taxon>Gynuella</taxon>
    </lineage>
</organism>